<keyword evidence="1" id="KW-0472">Membrane</keyword>
<dbReference type="GO" id="GO:0004129">
    <property type="term" value="F:cytochrome-c oxidase activity"/>
    <property type="evidence" value="ECO:0007669"/>
    <property type="project" value="InterPro"/>
</dbReference>
<keyword evidence="1" id="KW-0812">Transmembrane</keyword>
<dbReference type="Gene3D" id="1.20.120.80">
    <property type="entry name" value="Cytochrome c oxidase, subunit III, four-helix bundle"/>
    <property type="match status" value="1"/>
</dbReference>
<dbReference type="InterPro" id="IPR013833">
    <property type="entry name" value="Cyt_c_oxidase_su3_a-hlx"/>
</dbReference>
<name>H6RGX1_9BACT</name>
<accession>H6RGX1</accession>
<feature type="transmembrane region" description="Helical" evidence="1">
    <location>
        <begin position="7"/>
        <end position="28"/>
    </location>
</feature>
<dbReference type="GO" id="GO:0016020">
    <property type="term" value="C:membrane"/>
    <property type="evidence" value="ECO:0007669"/>
    <property type="project" value="InterPro"/>
</dbReference>
<feature type="transmembrane region" description="Helical" evidence="1">
    <location>
        <begin position="175"/>
        <end position="194"/>
    </location>
</feature>
<protein>
    <submittedName>
        <fullName evidence="2">Membrane protein containing DUF420</fullName>
    </submittedName>
</protein>
<reference evidence="2" key="1">
    <citation type="journal article" date="2012" name="Environ. Microbiol.">
        <title>Genomic content of uncultured Bacteroidetes from contrasting oceanic provinces in the North Atlantic Ocean.</title>
        <authorList>
            <person name="Gomez-Pereira P.R."/>
            <person name="Schuler M."/>
            <person name="Fuchs B.M."/>
            <person name="Bennke C."/>
            <person name="Teeling H."/>
            <person name="Waldmann J."/>
            <person name="Richter M."/>
            <person name="Barbe V."/>
            <person name="Bataille E."/>
            <person name="Glockner F.O."/>
            <person name="Amann R."/>
        </authorList>
    </citation>
    <scope>NUCLEOTIDE SEQUENCE</scope>
</reference>
<gene>
    <name evidence="2" type="ORF">VIS_S18CQB20023</name>
</gene>
<dbReference type="PANTHER" id="PTHR37692:SF1">
    <property type="entry name" value="DUF420 DOMAIN-CONTAINING PROTEIN"/>
    <property type="match status" value="1"/>
</dbReference>
<evidence type="ECO:0000313" key="2">
    <source>
        <dbReference type="EMBL" id="CCG00282.1"/>
    </source>
</evidence>
<dbReference type="EMBL" id="FO117603">
    <property type="protein sequence ID" value="CCG00282.1"/>
    <property type="molecule type" value="Genomic_DNA"/>
</dbReference>
<dbReference type="InterPro" id="IPR007352">
    <property type="entry name" value="DUF420"/>
</dbReference>
<reference evidence="2" key="2">
    <citation type="submission" date="2012-02" db="EMBL/GenBank/DDBJ databases">
        <authorList>
            <person name="Genoscope - CEA"/>
        </authorList>
    </citation>
    <scope>NUCLEOTIDE SEQUENCE</scope>
</reference>
<organism evidence="2">
    <name type="scientific">uncultured Flavobacteriia bacterium</name>
    <dbReference type="NCBI Taxonomy" id="212695"/>
    <lineage>
        <taxon>Bacteria</taxon>
        <taxon>Pseudomonadati</taxon>
        <taxon>Bacteroidota</taxon>
        <taxon>Flavobacteriia</taxon>
        <taxon>environmental samples</taxon>
    </lineage>
</organism>
<dbReference type="GO" id="GO:0022904">
    <property type="term" value="P:respiratory electron transport chain"/>
    <property type="evidence" value="ECO:0007669"/>
    <property type="project" value="InterPro"/>
</dbReference>
<evidence type="ECO:0000256" key="1">
    <source>
        <dbReference type="SAM" id="Phobius"/>
    </source>
</evidence>
<proteinExistence type="predicted"/>
<sequence>MKRVKLYNTITAVVSVLVPVVVALLLFLKWTADKLVFDLRSPNFEPIILLQDLPVAKPLMFLPPIYATINGLTAALLVLAVYFIKKGKRRIHENLIKICIGLSLCFLVMYIAYHVTTDPTKFGGNGIFAFIYYFILITHILLSITVIPFVLVSYVRAITGDFQRHRKVAKITFPIWLYVAVTGVIVYLMISPYYA</sequence>
<dbReference type="PANTHER" id="PTHR37692">
    <property type="entry name" value="HYPOTHETICAL MEMBRANE SPANNING PROTEIN"/>
    <property type="match status" value="1"/>
</dbReference>
<feature type="transmembrane region" description="Helical" evidence="1">
    <location>
        <begin position="65"/>
        <end position="83"/>
    </location>
</feature>
<feature type="transmembrane region" description="Helical" evidence="1">
    <location>
        <begin position="95"/>
        <end position="115"/>
    </location>
</feature>
<feature type="transmembrane region" description="Helical" evidence="1">
    <location>
        <begin position="127"/>
        <end position="154"/>
    </location>
</feature>
<dbReference type="AlphaFoldDB" id="H6RGX1"/>
<keyword evidence="1" id="KW-1133">Transmembrane helix</keyword>
<dbReference type="Pfam" id="PF04238">
    <property type="entry name" value="DUF420"/>
    <property type="match status" value="1"/>
</dbReference>